<gene>
    <name evidence="2" type="ORF">SAMN05216582_105104</name>
</gene>
<accession>A0A1M6SVZ4</accession>
<sequence>MKYLPLLRDFLLSLIAGLVANYLFTVLVK</sequence>
<keyword evidence="1" id="KW-0472">Membrane</keyword>
<keyword evidence="1" id="KW-1133">Transmembrane helix</keyword>
<evidence type="ECO:0000256" key="1">
    <source>
        <dbReference type="SAM" id="Phobius"/>
    </source>
</evidence>
<name>A0A1M6SVZ4_SELRU</name>
<evidence type="ECO:0000313" key="2">
    <source>
        <dbReference type="EMBL" id="SHK48856.1"/>
    </source>
</evidence>
<reference evidence="2 3" key="1">
    <citation type="submission" date="2016-11" db="EMBL/GenBank/DDBJ databases">
        <authorList>
            <person name="Jaros S."/>
            <person name="Januszkiewicz K."/>
            <person name="Wedrychowicz H."/>
        </authorList>
    </citation>
    <scope>NUCLEOTIDE SEQUENCE [LARGE SCALE GENOMIC DNA]</scope>
    <source>
        <strain evidence="2 3">HD4</strain>
    </source>
</reference>
<evidence type="ECO:0000313" key="3">
    <source>
        <dbReference type="Proteomes" id="UP000184263"/>
    </source>
</evidence>
<proteinExistence type="predicted"/>
<protein>
    <submittedName>
        <fullName evidence="2">Uncharacterized protein</fullName>
    </submittedName>
</protein>
<keyword evidence="1" id="KW-0812">Transmembrane</keyword>
<dbReference type="EMBL" id="FRBC01000005">
    <property type="protein sequence ID" value="SHK48856.1"/>
    <property type="molecule type" value="Genomic_DNA"/>
</dbReference>
<dbReference type="Proteomes" id="UP000184263">
    <property type="component" value="Unassembled WGS sequence"/>
</dbReference>
<dbReference type="AlphaFoldDB" id="A0A1M6SVZ4"/>
<organism evidence="2 3">
    <name type="scientific">Selenomonas ruminantium</name>
    <dbReference type="NCBI Taxonomy" id="971"/>
    <lineage>
        <taxon>Bacteria</taxon>
        <taxon>Bacillati</taxon>
        <taxon>Bacillota</taxon>
        <taxon>Negativicutes</taxon>
        <taxon>Selenomonadales</taxon>
        <taxon>Selenomonadaceae</taxon>
        <taxon>Selenomonas</taxon>
    </lineage>
</organism>
<feature type="transmembrane region" description="Helical" evidence="1">
    <location>
        <begin position="6"/>
        <end position="28"/>
    </location>
</feature>